<dbReference type="Pfam" id="PF26002">
    <property type="entry name" value="Beta-barrel_AprE"/>
    <property type="match status" value="1"/>
</dbReference>
<feature type="domain" description="AprE-like beta-barrel" evidence="12">
    <location>
        <begin position="310"/>
        <end position="400"/>
    </location>
</feature>
<evidence type="ECO:0000256" key="1">
    <source>
        <dbReference type="ARBA" id="ARBA00004377"/>
    </source>
</evidence>
<keyword evidence="4 9" id="KW-1003">Cell membrane</keyword>
<dbReference type="NCBIfam" id="TIGR01843">
    <property type="entry name" value="type_I_hlyD"/>
    <property type="match status" value="1"/>
</dbReference>
<evidence type="ECO:0000256" key="5">
    <source>
        <dbReference type="ARBA" id="ARBA00022519"/>
    </source>
</evidence>
<dbReference type="RefSeq" id="WP_379539543.1">
    <property type="nucleotide sequence ID" value="NZ_JBHSDR010000006.1"/>
</dbReference>
<name>A0ABV8RSF0_9SPHN</name>
<dbReference type="PANTHER" id="PTHR30386:SF26">
    <property type="entry name" value="TRANSPORT PROTEIN COMB"/>
    <property type="match status" value="1"/>
</dbReference>
<dbReference type="InterPro" id="IPR050739">
    <property type="entry name" value="MFP"/>
</dbReference>
<gene>
    <name evidence="13" type="ORF">ACFO0A_13620</name>
</gene>
<keyword evidence="10" id="KW-0175">Coiled coil</keyword>
<evidence type="ECO:0000313" key="13">
    <source>
        <dbReference type="EMBL" id="MFC4296093.1"/>
    </source>
</evidence>
<organism evidence="13 14">
    <name type="scientific">Novosphingobium tardum</name>
    <dbReference type="NCBI Taxonomy" id="1538021"/>
    <lineage>
        <taxon>Bacteria</taxon>
        <taxon>Pseudomonadati</taxon>
        <taxon>Pseudomonadota</taxon>
        <taxon>Alphaproteobacteria</taxon>
        <taxon>Sphingomonadales</taxon>
        <taxon>Sphingomonadaceae</taxon>
        <taxon>Novosphingobium</taxon>
    </lineage>
</organism>
<protein>
    <recommendedName>
        <fullName evidence="9">Membrane fusion protein (MFP) family protein</fullName>
    </recommendedName>
</protein>
<dbReference type="Proteomes" id="UP001595828">
    <property type="component" value="Unassembled WGS sequence"/>
</dbReference>
<dbReference type="InterPro" id="IPR058982">
    <property type="entry name" value="Beta-barrel_AprE"/>
</dbReference>
<accession>A0ABV8RSF0</accession>
<proteinExistence type="inferred from homology"/>
<evidence type="ECO:0000256" key="2">
    <source>
        <dbReference type="ARBA" id="ARBA00009477"/>
    </source>
</evidence>
<feature type="domain" description="AprE-like long alpha-helical hairpin" evidence="11">
    <location>
        <begin position="92"/>
        <end position="266"/>
    </location>
</feature>
<evidence type="ECO:0000256" key="10">
    <source>
        <dbReference type="SAM" id="Coils"/>
    </source>
</evidence>
<dbReference type="PROSITE" id="PS00543">
    <property type="entry name" value="HLYD_FAMILY"/>
    <property type="match status" value="1"/>
</dbReference>
<dbReference type="EMBL" id="JBHSDR010000006">
    <property type="protein sequence ID" value="MFC4296093.1"/>
    <property type="molecule type" value="Genomic_DNA"/>
</dbReference>
<dbReference type="InterPro" id="IPR058781">
    <property type="entry name" value="HH_AprE-like"/>
</dbReference>
<dbReference type="Pfam" id="PF25994">
    <property type="entry name" value="HH_AprE"/>
    <property type="match status" value="1"/>
</dbReference>
<comment type="subcellular location">
    <subcellularLocation>
        <location evidence="1 9">Cell inner membrane</location>
        <topology evidence="1 9">Single-pass membrane protein</topology>
    </subcellularLocation>
</comment>
<keyword evidence="5 9" id="KW-0997">Cell inner membrane</keyword>
<keyword evidence="8" id="KW-0472">Membrane</keyword>
<evidence type="ECO:0000256" key="4">
    <source>
        <dbReference type="ARBA" id="ARBA00022475"/>
    </source>
</evidence>
<reference evidence="14" key="1">
    <citation type="journal article" date="2019" name="Int. J. Syst. Evol. Microbiol.">
        <title>The Global Catalogue of Microorganisms (GCM) 10K type strain sequencing project: providing services to taxonomists for standard genome sequencing and annotation.</title>
        <authorList>
            <consortium name="The Broad Institute Genomics Platform"/>
            <consortium name="The Broad Institute Genome Sequencing Center for Infectious Disease"/>
            <person name="Wu L."/>
            <person name="Ma J."/>
        </authorList>
    </citation>
    <scope>NUCLEOTIDE SEQUENCE [LARGE SCALE GENOMIC DNA]</scope>
    <source>
        <strain evidence="14">CGMCC 1.12989</strain>
    </source>
</reference>
<feature type="coiled-coil region" evidence="10">
    <location>
        <begin position="212"/>
        <end position="239"/>
    </location>
</feature>
<sequence>MTPSRRFDFSDWDPNRKLIAICAVGMLALILWAAVARVDEVTRGMGKVVPSSKVQLVQAAEPATVAAILVRPGQTVRRGELLVRLDDSQSSSALGQLETENQLLAARAARLESEGTGGAAQCAEGTVCGDEARLQQVRQATARSKQGALAAAIEQRRRDLQEGEATASALENSVRLSQDQVNMLAPLAAKGIVPQTELITAQRDLVDVQGRLSAARQGVARAAAAIREAEAQYNEARLDFRQQALSERSEISTKIAVNEQTIKGASARLQRNELRAPTAGIVNDVQVTTVGGFVNAGEKIMQIVPIGDQLLVEARVAPKDIAFIKVGDRANVKVTAYDFSIYGGLAGRVQQISADSIYDEAERQAYYTVLVQTDRAYILKNGQRLPIVPGMICDVEIITGRKSVLTYLMKPVLKAFDEAMTER</sequence>
<evidence type="ECO:0000259" key="12">
    <source>
        <dbReference type="Pfam" id="PF26002"/>
    </source>
</evidence>
<evidence type="ECO:0000256" key="8">
    <source>
        <dbReference type="ARBA" id="ARBA00023136"/>
    </source>
</evidence>
<dbReference type="InterPro" id="IPR010129">
    <property type="entry name" value="T1SS_HlyD"/>
</dbReference>
<evidence type="ECO:0000256" key="3">
    <source>
        <dbReference type="ARBA" id="ARBA00022448"/>
    </source>
</evidence>
<evidence type="ECO:0000256" key="6">
    <source>
        <dbReference type="ARBA" id="ARBA00022692"/>
    </source>
</evidence>
<dbReference type="Gene3D" id="2.40.30.170">
    <property type="match status" value="1"/>
</dbReference>
<comment type="similarity">
    <text evidence="2 9">Belongs to the membrane fusion protein (MFP) (TC 8.A.1) family.</text>
</comment>
<evidence type="ECO:0000256" key="9">
    <source>
        <dbReference type="RuleBase" id="RU365093"/>
    </source>
</evidence>
<keyword evidence="3 9" id="KW-0813">Transport</keyword>
<comment type="caution">
    <text evidence="13">The sequence shown here is derived from an EMBL/GenBank/DDBJ whole genome shotgun (WGS) entry which is preliminary data.</text>
</comment>
<dbReference type="InterPro" id="IPR006144">
    <property type="entry name" value="Secretion_HlyD_CS"/>
</dbReference>
<dbReference type="PANTHER" id="PTHR30386">
    <property type="entry name" value="MEMBRANE FUSION SUBUNIT OF EMRAB-TOLC MULTIDRUG EFFLUX PUMP"/>
    <property type="match status" value="1"/>
</dbReference>
<evidence type="ECO:0000256" key="7">
    <source>
        <dbReference type="ARBA" id="ARBA00022989"/>
    </source>
</evidence>
<keyword evidence="6" id="KW-0812">Transmembrane</keyword>
<keyword evidence="14" id="KW-1185">Reference proteome</keyword>
<keyword evidence="7" id="KW-1133">Transmembrane helix</keyword>
<dbReference type="PRINTS" id="PR01490">
    <property type="entry name" value="RTXTOXIND"/>
</dbReference>
<evidence type="ECO:0000259" key="11">
    <source>
        <dbReference type="Pfam" id="PF25994"/>
    </source>
</evidence>
<evidence type="ECO:0000313" key="14">
    <source>
        <dbReference type="Proteomes" id="UP001595828"/>
    </source>
</evidence>